<evidence type="ECO:0000313" key="1">
    <source>
        <dbReference type="EMBL" id="AET31908.1"/>
    </source>
</evidence>
<keyword evidence="2" id="KW-1185">Reference proteome</keyword>
<dbReference type="AlphaFoldDB" id="G7VGS5"/>
<sequence length="166" mass="18256">MPYTPAEDTYLTLESVEEIEEGDICVDVGTGTCIVGMALAAKCRVTLAVDIDLNSCKMCKPPVDVVCSDVANAVRRADVVVFNLPYLPPEEPTDAAVHDTGVVPRFLRWISMVRPRVVVLTFSSLGRADFILDALRAQCAVVRARKIHLFFETIYTVTAVCPKPRQ</sequence>
<gene>
    <name evidence="1" type="ORF">P186_0454</name>
</gene>
<dbReference type="Gene3D" id="3.40.50.150">
    <property type="entry name" value="Vaccinia Virus protein VP39"/>
    <property type="match status" value="1"/>
</dbReference>
<keyword evidence="1" id="KW-0808">Transferase</keyword>
<dbReference type="EMBL" id="CP003098">
    <property type="protein sequence ID" value="AET31908.1"/>
    <property type="molecule type" value="Genomic_DNA"/>
</dbReference>
<dbReference type="SUPFAM" id="SSF53335">
    <property type="entry name" value="S-adenosyl-L-methionine-dependent methyltransferases"/>
    <property type="match status" value="1"/>
</dbReference>
<dbReference type="HOGENOM" id="CLU_1631717_0_0_2"/>
<dbReference type="OrthoDB" id="27149at2157"/>
<dbReference type="GO" id="GO:0008168">
    <property type="term" value="F:methyltransferase activity"/>
    <property type="evidence" value="ECO:0007669"/>
    <property type="project" value="UniProtKB-KW"/>
</dbReference>
<accession>G7VGS5</accession>
<dbReference type="Proteomes" id="UP000005867">
    <property type="component" value="Chromosome"/>
</dbReference>
<proteinExistence type="predicted"/>
<keyword evidence="1" id="KW-0489">Methyltransferase</keyword>
<dbReference type="STRING" id="1104324.P186_0454"/>
<reference evidence="1 2" key="1">
    <citation type="journal article" date="2012" name="J. Bacteriol.">
        <title>Complete genome sequence of strain 1860, a crenarchaeon of the genus pyrobaculum able to grow with various electron acceptors.</title>
        <authorList>
            <person name="Mardanov A.V."/>
            <person name="Gumerov V.M."/>
            <person name="Slobodkina G.B."/>
            <person name="Beletsky A.V."/>
            <person name="Bonch-Osmolovskaya E.A."/>
            <person name="Ravin N.V."/>
            <person name="Skryabin K.G."/>
        </authorList>
    </citation>
    <scope>NUCLEOTIDE SEQUENCE [LARGE SCALE GENOMIC DNA]</scope>
    <source>
        <strain evidence="1 2">1860</strain>
    </source>
</reference>
<dbReference type="BioCyc" id="PSP1104324:GJSN-443-MONOMER"/>
<evidence type="ECO:0000313" key="2">
    <source>
        <dbReference type="Proteomes" id="UP000005867"/>
    </source>
</evidence>
<organism evidence="1 2">
    <name type="scientific">Pyrobaculum ferrireducens</name>
    <dbReference type="NCBI Taxonomy" id="1104324"/>
    <lineage>
        <taxon>Archaea</taxon>
        <taxon>Thermoproteota</taxon>
        <taxon>Thermoprotei</taxon>
        <taxon>Thermoproteales</taxon>
        <taxon>Thermoproteaceae</taxon>
        <taxon>Pyrobaculum</taxon>
    </lineage>
</organism>
<dbReference type="eggNOG" id="arCOG00109">
    <property type="taxonomic scope" value="Archaea"/>
</dbReference>
<dbReference type="GO" id="GO:0032259">
    <property type="term" value="P:methylation"/>
    <property type="evidence" value="ECO:0007669"/>
    <property type="project" value="UniProtKB-KW"/>
</dbReference>
<dbReference type="InterPro" id="IPR029063">
    <property type="entry name" value="SAM-dependent_MTases_sf"/>
</dbReference>
<name>G7VGS5_9CREN</name>
<dbReference type="KEGG" id="pyr:P186_0454"/>
<protein>
    <submittedName>
        <fullName evidence="1">N5-glutamine methyltransferase</fullName>
    </submittedName>
</protein>